<proteinExistence type="predicted"/>
<keyword evidence="1" id="KW-0812">Transmembrane</keyword>
<protein>
    <submittedName>
        <fullName evidence="3">Shufflon system plasmid conjugative transfer pilus tip adhesin PilV</fullName>
    </submittedName>
</protein>
<keyword evidence="1" id="KW-0472">Membrane</keyword>
<dbReference type="RefSeq" id="WP_177099952.1">
    <property type="nucleotide sequence ID" value="NZ_JACAQB010000003.1"/>
</dbReference>
<keyword evidence="1" id="KW-1133">Transmembrane helix</keyword>
<feature type="domain" description="Bacterial shufflon protein N-terminal" evidence="2">
    <location>
        <begin position="41"/>
        <end position="337"/>
    </location>
</feature>
<evidence type="ECO:0000256" key="1">
    <source>
        <dbReference type="SAM" id="Phobius"/>
    </source>
</evidence>
<gene>
    <name evidence="3" type="primary">pilV</name>
    <name evidence="3" type="ORF">HX882_03060</name>
</gene>
<feature type="transmembrane region" description="Helical" evidence="1">
    <location>
        <begin position="12"/>
        <end position="37"/>
    </location>
</feature>
<accession>A0A7Y7X7Y9</accession>
<reference evidence="3 4" key="1">
    <citation type="submission" date="2020-04" db="EMBL/GenBank/DDBJ databases">
        <title>Molecular characterization of pseudomonads from Agaricus bisporus reveal novel blotch 2 pathogens in Western Europe.</title>
        <authorList>
            <person name="Taparia T."/>
            <person name="Krijger M."/>
            <person name="Haynes E."/>
            <person name="Elpinstone J.G."/>
            <person name="Noble R."/>
            <person name="Van Der Wolf J."/>
        </authorList>
    </citation>
    <scope>NUCLEOTIDE SEQUENCE [LARGE SCALE GENOMIC DNA]</scope>
    <source>
        <strain evidence="3 4">H7001</strain>
    </source>
</reference>
<name>A0A7Y7X7Y9_9PSED</name>
<comment type="caution">
    <text evidence="3">The sequence shown here is derived from an EMBL/GenBank/DDBJ whole genome shotgun (WGS) entry which is preliminary data.</text>
</comment>
<dbReference type="Proteomes" id="UP000539985">
    <property type="component" value="Unassembled WGS sequence"/>
</dbReference>
<dbReference type="AlphaFoldDB" id="A0A7Y7X7Y9"/>
<dbReference type="InterPro" id="IPR007001">
    <property type="entry name" value="Shufflon_N"/>
</dbReference>
<sequence length="405" mass="43135">MNTKLSWHKQQRGYVAIEFMFVIIVFSLMSAIGANLLSQRMDSQNYQIAAQQQQAVADAAAKYLKDNFSAVLALATPTVPAQITVMMLRNTNYLPVGFSDTNAFGQNLLVLARAPAPNQLESIVITTGGETIDEIGTREIAANLGGTGGFIPVSNTSVIQGVRGGWQITLSNYGMNPGVGHTASALFLQDGSLANDYLYRNAVPNKPELNRMNTAIDMATNDINNAGNVTASGTVTAGVDVNAANNVTAGNWLRTQGDSGWYSTKWGGGWYMSDSDWIRAFGDKSVYTPGQSRAGSLASEGRTEVGEYLQVDGLATENTSCSPNGLMGTTTDGPLFCRDGLWKKPGSGNFKGNFGVGTFDGGCRQGNPFTGGGCSCPAGSYVAMTGQAYQWEQWDITLMACYEIN</sequence>
<dbReference type="EMBL" id="JACAQB010000003">
    <property type="protein sequence ID" value="NWB94867.1"/>
    <property type="molecule type" value="Genomic_DNA"/>
</dbReference>
<evidence type="ECO:0000259" key="2">
    <source>
        <dbReference type="Pfam" id="PF04917"/>
    </source>
</evidence>
<evidence type="ECO:0000313" key="4">
    <source>
        <dbReference type="Proteomes" id="UP000539985"/>
    </source>
</evidence>
<organism evidence="3 4">
    <name type="scientific">Pseudomonas gingeri</name>
    <dbReference type="NCBI Taxonomy" id="117681"/>
    <lineage>
        <taxon>Bacteria</taxon>
        <taxon>Pseudomonadati</taxon>
        <taxon>Pseudomonadota</taxon>
        <taxon>Gammaproteobacteria</taxon>
        <taxon>Pseudomonadales</taxon>
        <taxon>Pseudomonadaceae</taxon>
        <taxon>Pseudomonas</taxon>
    </lineage>
</organism>
<evidence type="ECO:0000313" key="3">
    <source>
        <dbReference type="EMBL" id="NWB94867.1"/>
    </source>
</evidence>
<dbReference type="Pfam" id="PF04917">
    <property type="entry name" value="Shufflon_N"/>
    <property type="match status" value="1"/>
</dbReference>